<evidence type="ECO:0000313" key="1">
    <source>
        <dbReference type="EMBL" id="CAF1595453.1"/>
    </source>
</evidence>
<dbReference type="OrthoDB" id="10162974at2759"/>
<dbReference type="Proteomes" id="UP000663877">
    <property type="component" value="Unassembled WGS sequence"/>
</dbReference>
<proteinExistence type="predicted"/>
<feature type="non-terminal residue" evidence="2">
    <location>
        <position position="1"/>
    </location>
</feature>
<comment type="caution">
    <text evidence="2">The sequence shown here is derived from an EMBL/GenBank/DDBJ whole genome shotgun (WGS) entry which is preliminary data.</text>
</comment>
<name>A0A816GZM7_9BILA</name>
<gene>
    <name evidence="1" type="ORF">BJG266_LOCUS50029</name>
    <name evidence="2" type="ORF">QVE165_LOCUS67120</name>
</gene>
<sequence>MEAVDHSSSDVRNRIAVLLSISISYDVTLFNGQSTRHPSSNQVFDDLRERFHQAIGIYERTPL</sequence>
<reference evidence="2" key="1">
    <citation type="submission" date="2021-02" db="EMBL/GenBank/DDBJ databases">
        <authorList>
            <person name="Nowell W R."/>
        </authorList>
    </citation>
    <scope>NUCLEOTIDE SEQUENCE</scope>
</reference>
<dbReference type="EMBL" id="CAJNOI010008188">
    <property type="protein sequence ID" value="CAF1595453.1"/>
    <property type="molecule type" value="Genomic_DNA"/>
</dbReference>
<evidence type="ECO:0000313" key="3">
    <source>
        <dbReference type="Proteomes" id="UP000663832"/>
    </source>
</evidence>
<protein>
    <submittedName>
        <fullName evidence="2">Uncharacterized protein</fullName>
    </submittedName>
</protein>
<accession>A0A816GZM7</accession>
<dbReference type="EMBL" id="CAJNOM010008632">
    <property type="protein sequence ID" value="CAF1680824.1"/>
    <property type="molecule type" value="Genomic_DNA"/>
</dbReference>
<dbReference type="Proteomes" id="UP000663832">
    <property type="component" value="Unassembled WGS sequence"/>
</dbReference>
<dbReference type="AlphaFoldDB" id="A0A816GZM7"/>
<evidence type="ECO:0000313" key="2">
    <source>
        <dbReference type="EMBL" id="CAF1680824.1"/>
    </source>
</evidence>
<organism evidence="2 3">
    <name type="scientific">Adineta steineri</name>
    <dbReference type="NCBI Taxonomy" id="433720"/>
    <lineage>
        <taxon>Eukaryota</taxon>
        <taxon>Metazoa</taxon>
        <taxon>Spiralia</taxon>
        <taxon>Gnathifera</taxon>
        <taxon>Rotifera</taxon>
        <taxon>Eurotatoria</taxon>
        <taxon>Bdelloidea</taxon>
        <taxon>Adinetida</taxon>
        <taxon>Adinetidae</taxon>
        <taxon>Adineta</taxon>
    </lineage>
</organism>
<feature type="non-terminal residue" evidence="2">
    <location>
        <position position="63"/>
    </location>
</feature>
<keyword evidence="3" id="KW-1185">Reference proteome</keyword>